<feature type="domain" description="F-box associated beta-propeller type 1" evidence="1">
    <location>
        <begin position="82"/>
        <end position="258"/>
    </location>
</feature>
<dbReference type="PANTHER" id="PTHR31672">
    <property type="entry name" value="BNACNNG10540D PROTEIN"/>
    <property type="match status" value="1"/>
</dbReference>
<dbReference type="InterPro" id="IPR006527">
    <property type="entry name" value="F-box-assoc_dom_typ1"/>
</dbReference>
<keyword evidence="5" id="KW-1185">Reference proteome</keyword>
<dbReference type="EMBL" id="CACVBM020001939">
    <property type="protein sequence ID" value="CAA7062315.1"/>
    <property type="molecule type" value="Genomic_DNA"/>
</dbReference>
<evidence type="ECO:0000313" key="3">
    <source>
        <dbReference type="EMBL" id="CAA7024286.1"/>
    </source>
</evidence>
<evidence type="ECO:0000259" key="1">
    <source>
        <dbReference type="Pfam" id="PF07734"/>
    </source>
</evidence>
<dbReference type="AlphaFoldDB" id="A0A6D2IBM2"/>
<gene>
    <name evidence="3" type="ORF">MERR_LOCUS11521</name>
    <name evidence="4" type="ORF">MERR_LOCUS49551</name>
    <name evidence="2" type="ORF">MERR_LOCUS7324</name>
</gene>
<dbReference type="PANTHER" id="PTHR31672:SF9">
    <property type="entry name" value="F-BOX DOMAIN-CONTAINING PROTEIN"/>
    <property type="match status" value="1"/>
</dbReference>
<proteinExistence type="predicted"/>
<accession>A0A6D2IBM2</accession>
<dbReference type="EMBL" id="CACVBM020000888">
    <property type="protein sequence ID" value="CAA7024286.1"/>
    <property type="molecule type" value="Genomic_DNA"/>
</dbReference>
<dbReference type="OrthoDB" id="1094363at2759"/>
<dbReference type="Pfam" id="PF07734">
    <property type="entry name" value="FBA_1"/>
    <property type="match status" value="1"/>
</dbReference>
<protein>
    <recommendedName>
        <fullName evidence="1">F-box associated beta-propeller type 1 domain-containing protein</fullName>
    </recommendedName>
</protein>
<dbReference type="SUPFAM" id="SSF81383">
    <property type="entry name" value="F-box domain"/>
    <property type="match status" value="1"/>
</dbReference>
<evidence type="ECO:0000313" key="5">
    <source>
        <dbReference type="Proteomes" id="UP000467841"/>
    </source>
</evidence>
<sequence length="381" mass="43836">MNRLPMDLVDEILFRSTPKSLGKMRCTNKSFEARICNDPIFKAKYLSRVGSSLLHISRDASASLCFHPSGDPRAFLPEANLETKCRILGHCSSLLLLVVGGFYCVVNPLTKKFRFLDLFDRAYRKCIGFLVDQIDENTQRFKLVRAEAHYDYPIPYETTYGFEIYAGNAWRLSTTTFTCPSSDLMKDMKPVYLEEDGALYWLREDYSILAFNPETEQARLIPVKFNREPDTKLLFGSGDNRLTMIAATKEVIDVFVLEGILTDPKWILAKRIRNEAVHESVTLSWDVVAFDGRCLAVRTMKGIGRHVVYGYDFRANKWGVVGLMPDWCDTRRYFYLLKPSWSCVVGLMDQDEENLWYKVFTSIKSKRLSSLESIMDLINLS</sequence>
<organism evidence="3 5">
    <name type="scientific">Microthlaspi erraticum</name>
    <dbReference type="NCBI Taxonomy" id="1685480"/>
    <lineage>
        <taxon>Eukaryota</taxon>
        <taxon>Viridiplantae</taxon>
        <taxon>Streptophyta</taxon>
        <taxon>Embryophyta</taxon>
        <taxon>Tracheophyta</taxon>
        <taxon>Spermatophyta</taxon>
        <taxon>Magnoliopsida</taxon>
        <taxon>eudicotyledons</taxon>
        <taxon>Gunneridae</taxon>
        <taxon>Pentapetalae</taxon>
        <taxon>rosids</taxon>
        <taxon>malvids</taxon>
        <taxon>Brassicales</taxon>
        <taxon>Brassicaceae</taxon>
        <taxon>Coluteocarpeae</taxon>
        <taxon>Microthlaspi</taxon>
    </lineage>
</organism>
<evidence type="ECO:0000313" key="4">
    <source>
        <dbReference type="EMBL" id="CAA7062315.1"/>
    </source>
</evidence>
<dbReference type="InterPro" id="IPR036047">
    <property type="entry name" value="F-box-like_dom_sf"/>
</dbReference>
<name>A0A6D2IBM2_9BRAS</name>
<evidence type="ECO:0000313" key="2">
    <source>
        <dbReference type="EMBL" id="CAA7020089.1"/>
    </source>
</evidence>
<dbReference type="Proteomes" id="UP000467841">
    <property type="component" value="Unassembled WGS sequence"/>
</dbReference>
<dbReference type="EMBL" id="CACVBM020000521">
    <property type="protein sequence ID" value="CAA7020089.1"/>
    <property type="molecule type" value="Genomic_DNA"/>
</dbReference>
<reference evidence="3 5" key="1">
    <citation type="submission" date="2020-01" db="EMBL/GenBank/DDBJ databases">
        <authorList>
            <person name="Mishra B."/>
        </authorList>
    </citation>
    <scope>NUCLEOTIDE SEQUENCE [LARGE SCALE GENOMIC DNA]</scope>
</reference>
<dbReference type="InterPro" id="IPR050796">
    <property type="entry name" value="SCF_F-box_component"/>
</dbReference>